<feature type="compositionally biased region" description="Low complexity" evidence="1">
    <location>
        <begin position="33"/>
        <end position="46"/>
    </location>
</feature>
<reference evidence="2" key="1">
    <citation type="submission" date="2020-07" db="EMBL/GenBank/DDBJ databases">
        <authorList>
            <person name="Nieuwenhuis M."/>
            <person name="Van De Peppel L.J.J."/>
        </authorList>
    </citation>
    <scope>NUCLEOTIDE SEQUENCE</scope>
    <source>
        <strain evidence="2">AP01</strain>
        <tissue evidence="2">Mycelium</tissue>
    </source>
</reference>
<evidence type="ECO:0000313" key="2">
    <source>
        <dbReference type="EMBL" id="KAG5644123.1"/>
    </source>
</evidence>
<organism evidence="2 3">
    <name type="scientific">Asterophora parasitica</name>
    <dbReference type="NCBI Taxonomy" id="117018"/>
    <lineage>
        <taxon>Eukaryota</taxon>
        <taxon>Fungi</taxon>
        <taxon>Dikarya</taxon>
        <taxon>Basidiomycota</taxon>
        <taxon>Agaricomycotina</taxon>
        <taxon>Agaricomycetes</taxon>
        <taxon>Agaricomycetidae</taxon>
        <taxon>Agaricales</taxon>
        <taxon>Tricholomatineae</taxon>
        <taxon>Lyophyllaceae</taxon>
        <taxon>Asterophora</taxon>
    </lineage>
</organism>
<dbReference type="OrthoDB" id="2563900at2759"/>
<feature type="compositionally biased region" description="Polar residues" evidence="1">
    <location>
        <begin position="315"/>
        <end position="329"/>
    </location>
</feature>
<name>A0A9P7G5U6_9AGAR</name>
<dbReference type="EMBL" id="JABCKV010000082">
    <property type="protein sequence ID" value="KAG5644123.1"/>
    <property type="molecule type" value="Genomic_DNA"/>
</dbReference>
<feature type="compositionally biased region" description="Basic residues" evidence="1">
    <location>
        <begin position="64"/>
        <end position="73"/>
    </location>
</feature>
<sequence>MTAATDLRHMTSHPTLVSPRHLHPHSPARSPNSIPSSPTSVHSSSSAIFERDIEPLSPPSPQHHSTHLHRAPRSKATEQIEHSVPSVLDSAAAILASIEGTNDVSIVTPAPEAHFLSGSGFASPIGSFRSRSPSPTIGSLGRNSLLLSSPQRASSSAARSPPSIQTNLAQPPPVIVTPTSAHFSVADESDTAPNDQILSTPPPGGFSSLPALSSSPASSYLASQPNSPLSATSVTSSSTSAASKRLSFISYADLLTSTPTSTLPLSSLTTAASTSEPPPHIASVSVAASYYPGSAGTSLRGFNAISPGHDLFGPTTASLNTGQQSQSGSPRAKRNSAALGLLGPGHPAASDDVGGEWEREGLGRGLEERLDVLYGTAHAGTLVLS</sequence>
<accession>A0A9P7G5U6</accession>
<feature type="region of interest" description="Disordered" evidence="1">
    <location>
        <begin position="313"/>
        <end position="355"/>
    </location>
</feature>
<evidence type="ECO:0000256" key="1">
    <source>
        <dbReference type="SAM" id="MobiDB-lite"/>
    </source>
</evidence>
<comment type="caution">
    <text evidence="2">The sequence shown here is derived from an EMBL/GenBank/DDBJ whole genome shotgun (WGS) entry which is preliminary data.</text>
</comment>
<gene>
    <name evidence="2" type="ORF">DXG03_009069</name>
</gene>
<protein>
    <submittedName>
        <fullName evidence="2">Uncharacterized protein</fullName>
    </submittedName>
</protein>
<dbReference type="Proteomes" id="UP000775547">
    <property type="component" value="Unassembled WGS sequence"/>
</dbReference>
<feature type="region of interest" description="Disordered" evidence="1">
    <location>
        <begin position="130"/>
        <end position="210"/>
    </location>
</feature>
<reference evidence="2" key="2">
    <citation type="submission" date="2021-10" db="EMBL/GenBank/DDBJ databases">
        <title>Phylogenomics reveals ancestral predisposition of the termite-cultivated fungus Termitomyces towards a domesticated lifestyle.</title>
        <authorList>
            <person name="Auxier B."/>
            <person name="Grum-Grzhimaylo A."/>
            <person name="Cardenas M.E."/>
            <person name="Lodge J.D."/>
            <person name="Laessoe T."/>
            <person name="Pedersen O."/>
            <person name="Smith M.E."/>
            <person name="Kuyper T.W."/>
            <person name="Franco-Molano E.A."/>
            <person name="Baroni T.J."/>
            <person name="Aanen D.K."/>
        </authorList>
    </citation>
    <scope>NUCLEOTIDE SEQUENCE</scope>
    <source>
        <strain evidence="2">AP01</strain>
        <tissue evidence="2">Mycelium</tissue>
    </source>
</reference>
<feature type="region of interest" description="Disordered" evidence="1">
    <location>
        <begin position="1"/>
        <end position="80"/>
    </location>
</feature>
<dbReference type="AlphaFoldDB" id="A0A9P7G5U6"/>
<feature type="compositionally biased region" description="Low complexity" evidence="1">
    <location>
        <begin position="138"/>
        <end position="163"/>
    </location>
</feature>
<keyword evidence="3" id="KW-1185">Reference proteome</keyword>
<proteinExistence type="predicted"/>
<evidence type="ECO:0000313" key="3">
    <source>
        <dbReference type="Proteomes" id="UP000775547"/>
    </source>
</evidence>